<evidence type="ECO:0000313" key="4">
    <source>
        <dbReference type="EMBL" id="APZ96030.1"/>
    </source>
</evidence>
<keyword evidence="5" id="KW-1185">Reference proteome</keyword>
<evidence type="ECO:0000259" key="3">
    <source>
        <dbReference type="PROSITE" id="PS50234"/>
    </source>
</evidence>
<reference evidence="4 5" key="1">
    <citation type="journal article" date="2016" name="Front. Microbiol.">
        <title>Fuerstia marisgermanicae gen. nov., sp. nov., an Unusual Member of the Phylum Planctomycetes from the German Wadden Sea.</title>
        <authorList>
            <person name="Kohn T."/>
            <person name="Heuer A."/>
            <person name="Jogler M."/>
            <person name="Vollmers J."/>
            <person name="Boedeker C."/>
            <person name="Bunk B."/>
            <person name="Rast P."/>
            <person name="Borchert D."/>
            <person name="Glockner I."/>
            <person name="Freese H.M."/>
            <person name="Klenk H.P."/>
            <person name="Overmann J."/>
            <person name="Kaster A.K."/>
            <person name="Rohde M."/>
            <person name="Wiegand S."/>
            <person name="Jogler C."/>
        </authorList>
    </citation>
    <scope>NUCLEOTIDE SEQUENCE [LARGE SCALE GENOMIC DNA]</scope>
    <source>
        <strain evidence="4 5">NH11</strain>
    </source>
</reference>
<keyword evidence="2" id="KW-0472">Membrane</keyword>
<protein>
    <submittedName>
        <fullName evidence="4">Cobaltochelatase subunit</fullName>
    </submittedName>
</protein>
<feature type="compositionally biased region" description="Low complexity" evidence="1">
    <location>
        <begin position="340"/>
        <end position="354"/>
    </location>
</feature>
<evidence type="ECO:0000256" key="2">
    <source>
        <dbReference type="SAM" id="Phobius"/>
    </source>
</evidence>
<dbReference type="Pfam" id="PF07584">
    <property type="entry name" value="BatA"/>
    <property type="match status" value="1"/>
</dbReference>
<dbReference type="InterPro" id="IPR002035">
    <property type="entry name" value="VWF_A"/>
</dbReference>
<evidence type="ECO:0000313" key="5">
    <source>
        <dbReference type="Proteomes" id="UP000187735"/>
    </source>
</evidence>
<dbReference type="Pfam" id="PF13519">
    <property type="entry name" value="VWA_2"/>
    <property type="match status" value="1"/>
</dbReference>
<dbReference type="SUPFAM" id="SSF53300">
    <property type="entry name" value="vWA-like"/>
    <property type="match status" value="1"/>
</dbReference>
<keyword evidence="2" id="KW-1133">Transmembrane helix</keyword>
<name>A0A1P8WPQ0_9PLAN</name>
<feature type="region of interest" description="Disordered" evidence="1">
    <location>
        <begin position="335"/>
        <end position="355"/>
    </location>
</feature>
<gene>
    <name evidence="4" type="ORF">Fuma_05693</name>
</gene>
<organism evidence="4 5">
    <name type="scientific">Fuerstiella marisgermanici</name>
    <dbReference type="NCBI Taxonomy" id="1891926"/>
    <lineage>
        <taxon>Bacteria</taxon>
        <taxon>Pseudomonadati</taxon>
        <taxon>Planctomycetota</taxon>
        <taxon>Planctomycetia</taxon>
        <taxon>Planctomycetales</taxon>
        <taxon>Planctomycetaceae</taxon>
        <taxon>Fuerstiella</taxon>
    </lineage>
</organism>
<feature type="region of interest" description="Disordered" evidence="1">
    <location>
        <begin position="192"/>
        <end position="236"/>
    </location>
</feature>
<dbReference type="Proteomes" id="UP000187735">
    <property type="component" value="Chromosome"/>
</dbReference>
<accession>A0A1P8WPQ0</accession>
<dbReference type="STRING" id="1891926.Fuma_05693"/>
<dbReference type="CDD" id="cd00198">
    <property type="entry name" value="vWFA"/>
    <property type="match status" value="1"/>
</dbReference>
<sequence>MFLTALALPIIALYILKLRLRRIPISTNLFWKQVYDEKPPRSLWQHLRHLLSLLAQLLLLILLVLAISDPYFSWQALQARRIVMVLDTSVSMKATDVSPSRFEASRAAAHDVLDGIRFRDEVAVVSAGSRPEVILGMAGHVPTLRRAIDSVAPVDGGSSLPQAIELARQLLGNHPHSQILVFTDGCADRVDPSMTATDLQPGSTATNEGENSASETALTTGEATTGPDALESESSDPNVVDVQYRIFATSAANIGITQFQARRSLVDPIGYEVLVTLRNASDKPVKGRLELELDGIPADIVPLNLKPDELWTRSIEKTSLEGGLLQASLTQIGVGDSMEESSTTEPTSTTDTRSLNVLPTDDMAWAVVPPRVVQDVLIVSPGNLFLQKVFEANPLVNVTVANDIPEQWPADSIVVLHRLVPETLPAGNVLVIDPEASCNLWDVGEVIANPIVTEQDASSPLMTHIRLDNVLMPEARRLDFQSSIKSLASTVTGETVYVRIPRSDGDCLVLSVNLERSDLAFRTAFPIMITNVLSWFAGQPGELQPALMAGQTTTLGDIVTDLSVDDDEESAAERTLTSPSQQESAILSQQIGPLNEVGVWTVTESPTAKQQQINSGIDSTIDPSFQQIAVNLASVNESDLRPVQGAADEVQNAAASHGWFSRPLWFYLIAVASVFSAFEWFLYQRRWIT</sequence>
<evidence type="ECO:0000256" key="1">
    <source>
        <dbReference type="SAM" id="MobiDB-lite"/>
    </source>
</evidence>
<dbReference type="PROSITE" id="PS50234">
    <property type="entry name" value="VWFA"/>
    <property type="match status" value="1"/>
</dbReference>
<feature type="transmembrane region" description="Helical" evidence="2">
    <location>
        <begin position="664"/>
        <end position="683"/>
    </location>
</feature>
<proteinExistence type="predicted"/>
<dbReference type="Gene3D" id="3.40.50.410">
    <property type="entry name" value="von Willebrand factor, type A domain"/>
    <property type="match status" value="1"/>
</dbReference>
<feature type="domain" description="VWFA" evidence="3">
    <location>
        <begin position="81"/>
        <end position="269"/>
    </location>
</feature>
<keyword evidence="2" id="KW-0812">Transmembrane</keyword>
<feature type="compositionally biased region" description="Low complexity" evidence="1">
    <location>
        <begin position="212"/>
        <end position="226"/>
    </location>
</feature>
<dbReference type="InterPro" id="IPR036465">
    <property type="entry name" value="vWFA_dom_sf"/>
</dbReference>
<feature type="compositionally biased region" description="Polar residues" evidence="1">
    <location>
        <begin position="194"/>
        <end position="211"/>
    </location>
</feature>
<dbReference type="AlphaFoldDB" id="A0A1P8WPQ0"/>
<dbReference type="KEGG" id="fmr:Fuma_05693"/>
<dbReference type="EMBL" id="CP017641">
    <property type="protein sequence ID" value="APZ96030.1"/>
    <property type="molecule type" value="Genomic_DNA"/>
</dbReference>
<dbReference type="SMART" id="SM00327">
    <property type="entry name" value="VWA"/>
    <property type="match status" value="1"/>
</dbReference>
<dbReference type="InterPro" id="IPR024163">
    <property type="entry name" value="Aerotolerance_reg_N"/>
</dbReference>
<dbReference type="PANTHER" id="PTHR37464:SF1">
    <property type="entry name" value="BLL2463 PROTEIN"/>
    <property type="match status" value="1"/>
</dbReference>
<dbReference type="PANTHER" id="PTHR37464">
    <property type="entry name" value="BLL2463 PROTEIN"/>
    <property type="match status" value="1"/>
</dbReference>